<dbReference type="GeneID" id="54465841"/>
<reference evidence="4" key="3">
    <citation type="submission" date="2025-04" db="UniProtKB">
        <authorList>
            <consortium name="RefSeq"/>
        </authorList>
    </citation>
    <scope>IDENTIFICATION</scope>
    <source>
        <strain evidence="4">CBS 304.34</strain>
    </source>
</reference>
<dbReference type="EMBL" id="MU003693">
    <property type="protein sequence ID" value="KAF2816622.1"/>
    <property type="molecule type" value="Genomic_DNA"/>
</dbReference>
<evidence type="ECO:0000256" key="1">
    <source>
        <dbReference type="SAM" id="MobiDB-lite"/>
    </source>
</evidence>
<name>A0A6A6Z691_9PEZI</name>
<feature type="compositionally biased region" description="Pro residues" evidence="1">
    <location>
        <begin position="52"/>
        <end position="63"/>
    </location>
</feature>
<dbReference type="RefSeq" id="XP_033583586.1">
    <property type="nucleotide sequence ID" value="XM_033724948.1"/>
</dbReference>
<protein>
    <submittedName>
        <fullName evidence="2 4">Uncharacterized protein</fullName>
    </submittedName>
</protein>
<accession>A0A6A6Z691</accession>
<reference evidence="4" key="2">
    <citation type="submission" date="2020-04" db="EMBL/GenBank/DDBJ databases">
        <authorList>
            <consortium name="NCBI Genome Project"/>
        </authorList>
    </citation>
    <scope>NUCLEOTIDE SEQUENCE</scope>
    <source>
        <strain evidence="4">CBS 304.34</strain>
    </source>
</reference>
<keyword evidence="3" id="KW-1185">Reference proteome</keyword>
<evidence type="ECO:0000313" key="3">
    <source>
        <dbReference type="Proteomes" id="UP000504636"/>
    </source>
</evidence>
<evidence type="ECO:0000313" key="2">
    <source>
        <dbReference type="EMBL" id="KAF2816622.1"/>
    </source>
</evidence>
<evidence type="ECO:0000313" key="4">
    <source>
        <dbReference type="RefSeq" id="XP_033583586.1"/>
    </source>
</evidence>
<sequence length="84" mass="9325">MVFAAESLFSPYFEDRLIATKFAQTPPIAMLPKKTSFLEMLFSSRQKSRGDPPSPPPQPPPSPTGWTGKIVKDDTDVIALPGWY</sequence>
<organism evidence="2">
    <name type="scientific">Mytilinidion resinicola</name>
    <dbReference type="NCBI Taxonomy" id="574789"/>
    <lineage>
        <taxon>Eukaryota</taxon>
        <taxon>Fungi</taxon>
        <taxon>Dikarya</taxon>
        <taxon>Ascomycota</taxon>
        <taxon>Pezizomycotina</taxon>
        <taxon>Dothideomycetes</taxon>
        <taxon>Pleosporomycetidae</taxon>
        <taxon>Mytilinidiales</taxon>
        <taxon>Mytilinidiaceae</taxon>
        <taxon>Mytilinidion</taxon>
    </lineage>
</organism>
<dbReference type="AlphaFoldDB" id="A0A6A6Z691"/>
<dbReference type="Proteomes" id="UP000504636">
    <property type="component" value="Unplaced"/>
</dbReference>
<feature type="region of interest" description="Disordered" evidence="1">
    <location>
        <begin position="42"/>
        <end position="70"/>
    </location>
</feature>
<reference evidence="2 4" key="1">
    <citation type="journal article" date="2020" name="Stud. Mycol.">
        <title>101 Dothideomycetes genomes: a test case for predicting lifestyles and emergence of pathogens.</title>
        <authorList>
            <person name="Haridas S."/>
            <person name="Albert R."/>
            <person name="Binder M."/>
            <person name="Bloem J."/>
            <person name="Labutti K."/>
            <person name="Salamov A."/>
            <person name="Andreopoulos B."/>
            <person name="Baker S."/>
            <person name="Barry K."/>
            <person name="Bills G."/>
            <person name="Bluhm B."/>
            <person name="Cannon C."/>
            <person name="Castanera R."/>
            <person name="Culley D."/>
            <person name="Daum C."/>
            <person name="Ezra D."/>
            <person name="Gonzalez J."/>
            <person name="Henrissat B."/>
            <person name="Kuo A."/>
            <person name="Liang C."/>
            <person name="Lipzen A."/>
            <person name="Lutzoni F."/>
            <person name="Magnuson J."/>
            <person name="Mondo S."/>
            <person name="Nolan M."/>
            <person name="Ohm R."/>
            <person name="Pangilinan J."/>
            <person name="Park H.-J."/>
            <person name="Ramirez L."/>
            <person name="Alfaro M."/>
            <person name="Sun H."/>
            <person name="Tritt A."/>
            <person name="Yoshinaga Y."/>
            <person name="Zwiers L.-H."/>
            <person name="Turgeon B."/>
            <person name="Goodwin S."/>
            <person name="Spatafora J."/>
            <person name="Crous P."/>
            <person name="Grigoriev I."/>
        </authorList>
    </citation>
    <scope>NUCLEOTIDE SEQUENCE</scope>
    <source>
        <strain evidence="2 4">CBS 304.34</strain>
    </source>
</reference>
<gene>
    <name evidence="2 4" type="ORF">BDZ99DRAFT_515202</name>
</gene>
<proteinExistence type="predicted"/>